<reference evidence="1 2" key="1">
    <citation type="journal article" date="2018" name="Mol. Plant Microbe Interact.">
        <title>Taxonomically Different Co-Microsymbionts of a Relict Legume, Oxytropis popoviana, Have Complementary Sets of Symbiotic Genes and Together Increase the Efficiency of Plant Nodulation.</title>
        <authorList>
            <person name="Safronova V."/>
            <person name="Belimov A."/>
            <person name="Sazanova A."/>
            <person name="Chirak E."/>
            <person name="Verkhozina A."/>
            <person name="Kuznetsova I."/>
            <person name="Andronov E."/>
            <person name="Puhalsky J."/>
            <person name="Tikhonovich I."/>
        </authorList>
    </citation>
    <scope>NUCLEOTIDE SEQUENCE [LARGE SCALE GENOMIC DNA]</scope>
    <source>
        <strain evidence="1 2">Opo-235</strain>
    </source>
</reference>
<gene>
    <name evidence="1" type="ORF">DNR46_05990</name>
</gene>
<sequence length="155" mass="17714">MKEVSPDLSKVRLLAPDNLRGSVEFKDARRRARLYLESHNWISTIKKEYLGYRLDGVIYIFLFNFVPAKPNVPSWVWVIVGDVPSAYIDCDYGKTPYLALDGYIGAMEEWVEAAREGKPVDNVIPVNAPPTPEYAEMLGGRLKFLERNILPLLRK</sequence>
<name>A0A3M9XJ21_9HYPH</name>
<organism evidence="1 2">
    <name type="scientific">Mesorhizobium japonicum</name>
    <dbReference type="NCBI Taxonomy" id="2066070"/>
    <lineage>
        <taxon>Bacteria</taxon>
        <taxon>Pseudomonadati</taxon>
        <taxon>Pseudomonadota</taxon>
        <taxon>Alphaproteobacteria</taxon>
        <taxon>Hyphomicrobiales</taxon>
        <taxon>Phyllobacteriaceae</taxon>
        <taxon>Mesorhizobium</taxon>
    </lineage>
</organism>
<protein>
    <submittedName>
        <fullName evidence="1">Uncharacterized protein</fullName>
    </submittedName>
</protein>
<accession>A0A3M9XJ21</accession>
<comment type="caution">
    <text evidence="1">The sequence shown here is derived from an EMBL/GenBank/DDBJ whole genome shotgun (WGS) entry which is preliminary data.</text>
</comment>
<dbReference type="Proteomes" id="UP000275436">
    <property type="component" value="Unassembled WGS sequence"/>
</dbReference>
<proteinExistence type="predicted"/>
<dbReference type="EMBL" id="QKOD01000001">
    <property type="protein sequence ID" value="RNJ47841.1"/>
    <property type="molecule type" value="Genomic_DNA"/>
</dbReference>
<dbReference type="AlphaFoldDB" id="A0A3M9XJ21"/>
<evidence type="ECO:0000313" key="2">
    <source>
        <dbReference type="Proteomes" id="UP000275436"/>
    </source>
</evidence>
<evidence type="ECO:0000313" key="1">
    <source>
        <dbReference type="EMBL" id="RNJ47841.1"/>
    </source>
</evidence>